<organism evidence="4 5">
    <name type="scientific">Blastochloris viridis</name>
    <name type="common">Rhodopseudomonas viridis</name>
    <dbReference type="NCBI Taxonomy" id="1079"/>
    <lineage>
        <taxon>Bacteria</taxon>
        <taxon>Pseudomonadati</taxon>
        <taxon>Pseudomonadota</taxon>
        <taxon>Alphaproteobacteria</taxon>
        <taxon>Hyphomicrobiales</taxon>
        <taxon>Blastochloridaceae</taxon>
        <taxon>Blastochloris</taxon>
    </lineage>
</organism>
<evidence type="ECO:0000313" key="3">
    <source>
        <dbReference type="EMBL" id="BAR98595.1"/>
    </source>
</evidence>
<dbReference type="RefSeq" id="WP_055036152.1">
    <property type="nucleotide sequence ID" value="NZ_AP014854.2"/>
</dbReference>
<gene>
    <name evidence="3" type="ORF">BV133_1002</name>
    <name evidence="4" type="ORF">BVIRIDIS_31070</name>
</gene>
<evidence type="ECO:0000256" key="1">
    <source>
        <dbReference type="ARBA" id="ARBA00022441"/>
    </source>
</evidence>
<evidence type="ECO:0000256" key="2">
    <source>
        <dbReference type="ARBA" id="ARBA00022737"/>
    </source>
</evidence>
<reference evidence="5" key="3">
    <citation type="journal article" date="2016" name="Genome Announc.">
        <title>Revised genome sequence of the purple photosynthetic bacterium Blastochloris viridis.</title>
        <authorList>
            <person name="Liu L.N."/>
            <person name="Faulkner M."/>
            <person name="Liu X."/>
            <person name="Huang F."/>
            <person name="Darby A.C."/>
            <person name="Hall N."/>
        </authorList>
    </citation>
    <scope>NUCLEOTIDE SEQUENCE [LARGE SCALE GENOMIC DNA]</scope>
    <source>
        <strain evidence="5">ATCC 19567 / DSM 133 / F</strain>
    </source>
</reference>
<reference evidence="3" key="1">
    <citation type="journal article" date="2015" name="Genome Announc.">
        <title>Complete Genome Sequence of the Bacteriochlorophyll b-Producing Photosynthetic Bacterium Blastochloris viridis.</title>
        <authorList>
            <person name="Tsukatani Y."/>
            <person name="Hirose Y."/>
            <person name="Harada J."/>
            <person name="Misawa N."/>
            <person name="Mori K."/>
            <person name="Inoue K."/>
            <person name="Tamiaki H."/>
        </authorList>
    </citation>
    <scope>NUCLEOTIDE SEQUENCE [LARGE SCALE GENOMIC DNA]</scope>
    <source>
        <strain evidence="3">DSM 133</strain>
    </source>
</reference>
<proteinExistence type="predicted"/>
<dbReference type="SUPFAM" id="SSF117281">
    <property type="entry name" value="Kelch motif"/>
    <property type="match status" value="1"/>
</dbReference>
<evidence type="ECO:0000313" key="5">
    <source>
        <dbReference type="Proteomes" id="UP000065734"/>
    </source>
</evidence>
<dbReference type="PANTHER" id="PTHR45632">
    <property type="entry name" value="LD33804P"/>
    <property type="match status" value="1"/>
</dbReference>
<dbReference type="InterPro" id="IPR015915">
    <property type="entry name" value="Kelch-typ_b-propeller"/>
</dbReference>
<name>A0A0H5B8R0_BLAVI</name>
<dbReference type="STRING" id="1079.BVIR_340"/>
<dbReference type="Pfam" id="PF24681">
    <property type="entry name" value="Kelch_KLHDC2_KLHL20_DRC7"/>
    <property type="match status" value="1"/>
</dbReference>
<dbReference type="AlphaFoldDB" id="A0A0H5B8R0"/>
<dbReference type="KEGG" id="bvr:BVIR_340"/>
<reference evidence="4" key="2">
    <citation type="submission" date="2015-11" db="EMBL/GenBank/DDBJ databases">
        <authorList>
            <person name="Zhang Y."/>
            <person name="Guo Z."/>
        </authorList>
    </citation>
    <scope>NUCLEOTIDE SEQUENCE</scope>
    <source>
        <strain evidence="4">1</strain>
    </source>
</reference>
<accession>A0A0H5B8R0</accession>
<dbReference type="OrthoDB" id="9769308at2"/>
<protein>
    <submittedName>
        <fullName evidence="4">N-acetylneuraminic acid mutarotase</fullName>
    </submittedName>
</protein>
<dbReference type="PANTHER" id="PTHR45632:SF3">
    <property type="entry name" value="KELCH-LIKE PROTEIN 32"/>
    <property type="match status" value="1"/>
</dbReference>
<keyword evidence="1" id="KW-0880">Kelch repeat</keyword>
<dbReference type="EMBL" id="LN907867">
    <property type="protein sequence ID" value="CUU44061.1"/>
    <property type="molecule type" value="Genomic_DNA"/>
</dbReference>
<dbReference type="EMBL" id="AP014854">
    <property type="protein sequence ID" value="BAR98595.1"/>
    <property type="molecule type" value="Genomic_DNA"/>
</dbReference>
<keyword evidence="2" id="KW-0677">Repeat</keyword>
<evidence type="ECO:0000313" key="4">
    <source>
        <dbReference type="EMBL" id="CUU44061.1"/>
    </source>
</evidence>
<dbReference type="Gene3D" id="2.120.10.80">
    <property type="entry name" value="Kelch-type beta propeller"/>
    <property type="match status" value="2"/>
</dbReference>
<sequence length="298" mass="31239">MRTTAVIGRLPWVLGDMPAVGHDDALLIFGGASGAENRDEILHVDGLGNVRPVGRLPSPCRGHQAVKIGNSVYLLGGFAEGTLREAYRIDLGTLESWPIAPMPRESAWFSATELDGRIFVVGGFSIPDGYWDEVATYDPAQDRWSLGNGFPAHIFPKGALGSNAIAAVGGHILSFGGADTFDTDGMRANALAVCARFDPATAQWSRLPAAIEPRESLVVVAEDGRLFLIGGMLNPPAHASDLIEAVDTATMTVTPFARMQEGRAAAGCGIVGGRLLIAGGVTEGVFAMTDAIEAVAID</sequence>
<keyword evidence="5" id="KW-1185">Reference proteome</keyword>
<dbReference type="Proteomes" id="UP000065734">
    <property type="component" value="Chromosome I"/>
</dbReference>